<accession>A0A644ZL49</accession>
<evidence type="ECO:0000256" key="3">
    <source>
        <dbReference type="ARBA" id="ARBA00022741"/>
    </source>
</evidence>
<dbReference type="Pfam" id="PF19833">
    <property type="entry name" value="RecG_dom3_C"/>
    <property type="match status" value="1"/>
</dbReference>
<dbReference type="CDD" id="cd04488">
    <property type="entry name" value="RecG_wedge_OBF"/>
    <property type="match status" value="1"/>
</dbReference>
<keyword evidence="10" id="KW-0234">DNA repair</keyword>
<keyword evidence="4" id="KW-0227">DNA damage</keyword>
<sequence length="721" mass="79020">MPGGAPYSCACSKISVVIKYMHDVEGSEGAAMAISLKDPLDLLPGVGPARARALERLGLRTAEDLLGWFPRSYEDRTRAYSIRQAPEDESVCVAAMVAEAPRISRIRRGLDVTKVLAVDESASIVLVFFNQSYVKNTLRPGVEYIFYGKVEGSGLARQMTNPSFERSDRQRFTGCIFPVYPLTAGLTGRFLADLVRRVLDSCAIPGTLTPRMLEEYKLVPASVAYRNIHFPDSFEALEEARRRLVFEEFFFLTLGMALLRTRRDNGGFVCEQTNYGAFLAGIPFSLTSAQTRVLSEIASDLARGRPLNRLVQGDVGSGKTVVAAAAAYMACKSGYQSAMMAPTELLAQQHYKSLSSLLTPMGLRLGLLTGSMKVSEKKEVYDALAAGELDFLIGTHALLSGPVAFRNLGLVVVDEQHRFGVLQRSALTAKGTAERSPHLLVMSATPIPRTLSLIVYGDLDVSVIDELPPGRIPVKTYVVGEDKRARLYDFIRRLTSEGRQVYVVCPMVEESTGEESVSSMADLKAASEYAATLRSEVFPNLRIGVVHGKMKAADKEKVMADFSCGNLDVLVSTTVIELGMDVANAALMVVENAERFGLSQLHQLRGRVGRSDRQSYCVLVTDSKNPESLNRLKVLTATTDGFKIAEEDLRLRGPGDFIGSRQHGLPRLRVADLAMDTRVLLQAKDAADALLKEDPLLSAAAHRPLFERVKSMFIENPDIFN</sequence>
<dbReference type="SMART" id="SM00487">
    <property type="entry name" value="DEXDc"/>
    <property type="match status" value="1"/>
</dbReference>
<keyword evidence="9" id="KW-0233">DNA recombination</keyword>
<dbReference type="SUPFAM" id="SSF52540">
    <property type="entry name" value="P-loop containing nucleoside triphosphate hydrolases"/>
    <property type="match status" value="2"/>
</dbReference>
<evidence type="ECO:0000256" key="2">
    <source>
        <dbReference type="ARBA" id="ARBA00017846"/>
    </source>
</evidence>
<dbReference type="Pfam" id="PF00271">
    <property type="entry name" value="Helicase_C"/>
    <property type="match status" value="1"/>
</dbReference>
<comment type="similarity">
    <text evidence="1">Belongs to the helicase family. RecG subfamily.</text>
</comment>
<evidence type="ECO:0000256" key="15">
    <source>
        <dbReference type="ARBA" id="ARBA00049803"/>
    </source>
</evidence>
<evidence type="ECO:0000259" key="17">
    <source>
        <dbReference type="PROSITE" id="PS51192"/>
    </source>
</evidence>
<dbReference type="AlphaFoldDB" id="A0A644ZL49"/>
<reference evidence="19" key="1">
    <citation type="submission" date="2019-08" db="EMBL/GenBank/DDBJ databases">
        <authorList>
            <person name="Kucharzyk K."/>
            <person name="Murdoch R.W."/>
            <person name="Higgins S."/>
            <person name="Loffler F."/>
        </authorList>
    </citation>
    <scope>NUCLEOTIDE SEQUENCE</scope>
</reference>
<gene>
    <name evidence="19" type="primary">recG_22</name>
    <name evidence="19" type="ORF">SDC9_88102</name>
</gene>
<dbReference type="PROSITE" id="PS51194">
    <property type="entry name" value="HELICASE_CTER"/>
    <property type="match status" value="1"/>
</dbReference>
<keyword evidence="11" id="KW-0413">Isomerase</keyword>
<dbReference type="InterPro" id="IPR001650">
    <property type="entry name" value="Helicase_C-like"/>
</dbReference>
<dbReference type="Gene3D" id="3.40.50.300">
    <property type="entry name" value="P-loop containing nucleotide triphosphate hydrolases"/>
    <property type="match status" value="2"/>
</dbReference>
<dbReference type="EC" id="5.6.2.4" evidence="13"/>
<dbReference type="Pfam" id="PF17191">
    <property type="entry name" value="RecG_wedge"/>
    <property type="match status" value="1"/>
</dbReference>
<evidence type="ECO:0000256" key="7">
    <source>
        <dbReference type="ARBA" id="ARBA00022840"/>
    </source>
</evidence>
<dbReference type="NCBIfam" id="TIGR00643">
    <property type="entry name" value="recG"/>
    <property type="match status" value="1"/>
</dbReference>
<evidence type="ECO:0000256" key="1">
    <source>
        <dbReference type="ARBA" id="ARBA00007504"/>
    </source>
</evidence>
<keyword evidence="6 19" id="KW-0347">Helicase</keyword>
<keyword evidence="5 19" id="KW-0378">Hydrolase</keyword>
<keyword evidence="8" id="KW-0238">DNA-binding</keyword>
<comment type="caution">
    <text evidence="19">The sequence shown here is derived from an EMBL/GenBank/DDBJ whole genome shotgun (WGS) entry which is preliminary data.</text>
</comment>
<dbReference type="InterPro" id="IPR027417">
    <property type="entry name" value="P-loop_NTPase"/>
</dbReference>
<dbReference type="GO" id="GO:0006310">
    <property type="term" value="P:DNA recombination"/>
    <property type="evidence" value="ECO:0007669"/>
    <property type="project" value="UniProtKB-KW"/>
</dbReference>
<organism evidence="19">
    <name type="scientific">bioreactor metagenome</name>
    <dbReference type="NCBI Taxonomy" id="1076179"/>
    <lineage>
        <taxon>unclassified sequences</taxon>
        <taxon>metagenomes</taxon>
        <taxon>ecological metagenomes</taxon>
    </lineage>
</organism>
<dbReference type="PROSITE" id="PS51192">
    <property type="entry name" value="HELICASE_ATP_BIND_1"/>
    <property type="match status" value="1"/>
</dbReference>
<evidence type="ECO:0000256" key="10">
    <source>
        <dbReference type="ARBA" id="ARBA00023204"/>
    </source>
</evidence>
<evidence type="ECO:0000256" key="4">
    <source>
        <dbReference type="ARBA" id="ARBA00022763"/>
    </source>
</evidence>
<evidence type="ECO:0000256" key="13">
    <source>
        <dbReference type="ARBA" id="ARBA00034808"/>
    </source>
</evidence>
<evidence type="ECO:0000259" key="18">
    <source>
        <dbReference type="PROSITE" id="PS51194"/>
    </source>
</evidence>
<keyword evidence="3" id="KW-0547">Nucleotide-binding</keyword>
<feature type="domain" description="Helicase ATP-binding" evidence="17">
    <location>
        <begin position="300"/>
        <end position="464"/>
    </location>
</feature>
<dbReference type="Gene3D" id="2.40.50.140">
    <property type="entry name" value="Nucleic acid-binding proteins"/>
    <property type="match status" value="1"/>
</dbReference>
<dbReference type="GO" id="GO:0016887">
    <property type="term" value="F:ATP hydrolysis activity"/>
    <property type="evidence" value="ECO:0007669"/>
    <property type="project" value="RHEA"/>
</dbReference>
<dbReference type="InterPro" id="IPR014001">
    <property type="entry name" value="Helicase_ATP-bd"/>
</dbReference>
<dbReference type="GO" id="GO:0043138">
    <property type="term" value="F:3'-5' DNA helicase activity"/>
    <property type="evidence" value="ECO:0007669"/>
    <property type="project" value="UniProtKB-EC"/>
</dbReference>
<dbReference type="SMART" id="SM00490">
    <property type="entry name" value="HELICc"/>
    <property type="match status" value="1"/>
</dbReference>
<dbReference type="InterPro" id="IPR004609">
    <property type="entry name" value="ATP-dep_DNA_helicase_RecG"/>
</dbReference>
<proteinExistence type="inferred from homology"/>
<evidence type="ECO:0000256" key="11">
    <source>
        <dbReference type="ARBA" id="ARBA00023235"/>
    </source>
</evidence>
<dbReference type="NCBIfam" id="NF008165">
    <property type="entry name" value="PRK10917.1-3"/>
    <property type="match status" value="1"/>
</dbReference>
<dbReference type="Pfam" id="PF00270">
    <property type="entry name" value="DEAD"/>
    <property type="match status" value="1"/>
</dbReference>
<comment type="catalytic activity">
    <reaction evidence="12">
        <text>Couples ATP hydrolysis with the unwinding of duplex DNA by translocating in the 3'-5' direction.</text>
        <dbReference type="EC" id="5.6.2.4"/>
    </reaction>
</comment>
<evidence type="ECO:0000313" key="19">
    <source>
        <dbReference type="EMBL" id="MPM41447.1"/>
    </source>
</evidence>
<evidence type="ECO:0000256" key="8">
    <source>
        <dbReference type="ARBA" id="ARBA00023125"/>
    </source>
</evidence>
<comment type="catalytic activity">
    <reaction evidence="14">
        <text>ATP + H2O = ADP + phosphate + H(+)</text>
        <dbReference type="Rhea" id="RHEA:13065"/>
        <dbReference type="ChEBI" id="CHEBI:15377"/>
        <dbReference type="ChEBI" id="CHEBI:15378"/>
        <dbReference type="ChEBI" id="CHEBI:30616"/>
        <dbReference type="ChEBI" id="CHEBI:43474"/>
        <dbReference type="ChEBI" id="CHEBI:456216"/>
        <dbReference type="EC" id="5.6.2.4"/>
    </reaction>
</comment>
<dbReference type="NCBIfam" id="NF008168">
    <property type="entry name" value="PRK10917.2-2"/>
    <property type="match status" value="1"/>
</dbReference>
<dbReference type="InterPro" id="IPR012340">
    <property type="entry name" value="NA-bd_OB-fold"/>
</dbReference>
<name>A0A644ZL49_9ZZZZ</name>
<evidence type="ECO:0000256" key="5">
    <source>
        <dbReference type="ARBA" id="ARBA00022801"/>
    </source>
</evidence>
<dbReference type="CDD" id="cd17992">
    <property type="entry name" value="DEXHc_RecG"/>
    <property type="match status" value="1"/>
</dbReference>
<dbReference type="PANTHER" id="PTHR47964:SF1">
    <property type="entry name" value="ATP-DEPENDENT DNA HELICASE HOMOLOG RECG, CHLOROPLASTIC"/>
    <property type="match status" value="1"/>
</dbReference>
<evidence type="ECO:0000256" key="12">
    <source>
        <dbReference type="ARBA" id="ARBA00034617"/>
    </source>
</evidence>
<evidence type="ECO:0000256" key="16">
    <source>
        <dbReference type="ARBA" id="ARBA00049819"/>
    </source>
</evidence>
<keyword evidence="7" id="KW-0067">ATP-binding</keyword>
<dbReference type="PANTHER" id="PTHR47964">
    <property type="entry name" value="ATP-DEPENDENT DNA HELICASE HOMOLOG RECG, CHLOROPLASTIC"/>
    <property type="match status" value="1"/>
</dbReference>
<evidence type="ECO:0000256" key="14">
    <source>
        <dbReference type="ARBA" id="ARBA00048988"/>
    </source>
</evidence>
<dbReference type="InterPro" id="IPR047112">
    <property type="entry name" value="RecG/Mfd"/>
</dbReference>
<dbReference type="InterPro" id="IPR045562">
    <property type="entry name" value="RecG_dom3_C"/>
</dbReference>
<feature type="domain" description="Helicase C-terminal" evidence="18">
    <location>
        <begin position="486"/>
        <end position="650"/>
    </location>
</feature>
<dbReference type="GO" id="GO:0005524">
    <property type="term" value="F:ATP binding"/>
    <property type="evidence" value="ECO:0007669"/>
    <property type="project" value="UniProtKB-KW"/>
</dbReference>
<evidence type="ECO:0000256" key="6">
    <source>
        <dbReference type="ARBA" id="ARBA00022806"/>
    </source>
</evidence>
<evidence type="ECO:0000256" key="9">
    <source>
        <dbReference type="ARBA" id="ARBA00023172"/>
    </source>
</evidence>
<dbReference type="GO" id="GO:0003677">
    <property type="term" value="F:DNA binding"/>
    <property type="evidence" value="ECO:0007669"/>
    <property type="project" value="UniProtKB-KW"/>
</dbReference>
<dbReference type="InterPro" id="IPR033454">
    <property type="entry name" value="RecG_wedge"/>
</dbReference>
<dbReference type="SUPFAM" id="SSF50249">
    <property type="entry name" value="Nucleic acid-binding proteins"/>
    <property type="match status" value="1"/>
</dbReference>
<dbReference type="EMBL" id="VSSQ01009376">
    <property type="protein sequence ID" value="MPM41447.1"/>
    <property type="molecule type" value="Genomic_DNA"/>
</dbReference>
<dbReference type="GO" id="GO:0006281">
    <property type="term" value="P:DNA repair"/>
    <property type="evidence" value="ECO:0007669"/>
    <property type="project" value="UniProtKB-KW"/>
</dbReference>
<dbReference type="InterPro" id="IPR011545">
    <property type="entry name" value="DEAD/DEAH_box_helicase_dom"/>
</dbReference>
<protein>
    <recommendedName>
        <fullName evidence="2">ATP-dependent DNA helicase RecG</fullName>
        <ecNumber evidence="13">5.6.2.4</ecNumber>
    </recommendedName>
    <alternativeName>
        <fullName evidence="15">DNA branch migration protein RecG</fullName>
    </alternativeName>
    <alternativeName>
        <fullName evidence="16">Probable DNA 3'-5' helicase RecG</fullName>
    </alternativeName>
</protein>